<sequence>MQSQNLQGAQELLCINAEKVYDWVILQNTVNQNVLAGALGLPAGFNPCDPSVTNLTTRCFLVDEDGDPLPVNAEVEVEEIEEREDRTFVIDGALVTLQRVTFLKPLCVRVEISGVAGTTPFVGVTDPIGIEIPESVFLCAPEGTRLVVRLTDVDCSVRINCTGTDFTSIDIALNLCQSIQTVADVTLELEADFCEPRDILIEQCPAPVIPPQCPVLFPGIPGE</sequence>
<dbReference type="EMBL" id="WEIO01000007">
    <property type="protein sequence ID" value="KAB7705985.1"/>
    <property type="molecule type" value="Genomic_DNA"/>
</dbReference>
<accession>A0A6I1FP61</accession>
<comment type="caution">
    <text evidence="1">The sequence shown here is derived from an EMBL/GenBank/DDBJ whole genome shotgun (WGS) entry which is preliminary data.</text>
</comment>
<evidence type="ECO:0000313" key="1">
    <source>
        <dbReference type="EMBL" id="KAB7705985.1"/>
    </source>
</evidence>
<organism evidence="1 2">
    <name type="scientific">Bacillus aerolatus</name>
    <dbReference type="NCBI Taxonomy" id="2653354"/>
    <lineage>
        <taxon>Bacteria</taxon>
        <taxon>Bacillati</taxon>
        <taxon>Bacillota</taxon>
        <taxon>Bacilli</taxon>
        <taxon>Bacillales</taxon>
        <taxon>Bacillaceae</taxon>
        <taxon>Bacillus</taxon>
    </lineage>
</organism>
<dbReference type="Proteomes" id="UP000429595">
    <property type="component" value="Unassembled WGS sequence"/>
</dbReference>
<dbReference type="RefSeq" id="WP_152152612.1">
    <property type="nucleotide sequence ID" value="NZ_WEIO01000007.1"/>
</dbReference>
<dbReference type="AlphaFoldDB" id="A0A6I1FP61"/>
<name>A0A6I1FP61_9BACI</name>
<evidence type="ECO:0008006" key="3">
    <source>
        <dbReference type="Google" id="ProtNLM"/>
    </source>
</evidence>
<gene>
    <name evidence="1" type="ORF">F9802_13040</name>
</gene>
<reference evidence="1 2" key="1">
    <citation type="submission" date="2019-10" db="EMBL/GenBank/DDBJ databases">
        <title>Bacillus aerolatum sp. nov., isolated from bioaerosol of sport playgrounds.</title>
        <authorList>
            <person name="Chen P."/>
            <person name="Zhang G."/>
        </authorList>
    </citation>
    <scope>NUCLEOTIDE SEQUENCE [LARGE SCALE GENOMIC DNA]</scope>
    <source>
        <strain evidence="1 2">CX253</strain>
    </source>
</reference>
<proteinExistence type="predicted"/>
<evidence type="ECO:0000313" key="2">
    <source>
        <dbReference type="Proteomes" id="UP000429595"/>
    </source>
</evidence>
<protein>
    <recommendedName>
        <fullName evidence="3">DUF3794 domain-containing protein</fullName>
    </recommendedName>
</protein>
<keyword evidence="2" id="KW-1185">Reference proteome</keyword>